<dbReference type="STRING" id="1236971.JCM9152_1881"/>
<dbReference type="Proteomes" id="UP000018895">
    <property type="component" value="Unassembled WGS sequence"/>
</dbReference>
<evidence type="ECO:0000259" key="1">
    <source>
        <dbReference type="PROSITE" id="PS51502"/>
    </source>
</evidence>
<dbReference type="SMART" id="SM00886">
    <property type="entry name" value="Dabb"/>
    <property type="match status" value="1"/>
</dbReference>
<dbReference type="Pfam" id="PF07876">
    <property type="entry name" value="Dabb"/>
    <property type="match status" value="1"/>
</dbReference>
<evidence type="ECO:0000313" key="3">
    <source>
        <dbReference type="Proteomes" id="UP000018895"/>
    </source>
</evidence>
<dbReference type="SUPFAM" id="SSF54909">
    <property type="entry name" value="Dimeric alpha+beta barrel"/>
    <property type="match status" value="1"/>
</dbReference>
<name>W4QFQ5_9BACI</name>
<dbReference type="InterPro" id="IPR011008">
    <property type="entry name" value="Dimeric_a/b-barrel"/>
</dbReference>
<gene>
    <name evidence="2" type="ORF">JCM9152_1881</name>
</gene>
<proteinExistence type="predicted"/>
<organism evidence="2 3">
    <name type="scientific">Halalkalibacter hemicellulosilyticusJCM 9152</name>
    <dbReference type="NCBI Taxonomy" id="1236971"/>
    <lineage>
        <taxon>Bacteria</taxon>
        <taxon>Bacillati</taxon>
        <taxon>Bacillota</taxon>
        <taxon>Bacilli</taxon>
        <taxon>Bacillales</taxon>
        <taxon>Bacillaceae</taxon>
        <taxon>Halalkalibacter</taxon>
    </lineage>
</organism>
<feature type="domain" description="Stress-response A/B barrel" evidence="1">
    <location>
        <begin position="6"/>
        <end position="98"/>
    </location>
</feature>
<dbReference type="PROSITE" id="PS51502">
    <property type="entry name" value="S_R_A_B_BARREL"/>
    <property type="match status" value="1"/>
</dbReference>
<protein>
    <recommendedName>
        <fullName evidence="1">Stress-response A/B barrel domain-containing protein</fullName>
    </recommendedName>
</protein>
<dbReference type="EMBL" id="BAUU01000011">
    <property type="protein sequence ID" value="GAE30473.1"/>
    <property type="molecule type" value="Genomic_DNA"/>
</dbReference>
<accession>W4QFQ5</accession>
<dbReference type="Gene3D" id="3.30.70.100">
    <property type="match status" value="1"/>
</dbReference>
<dbReference type="AlphaFoldDB" id="W4QFQ5"/>
<keyword evidence="3" id="KW-1185">Reference proteome</keyword>
<reference evidence="2" key="1">
    <citation type="journal article" date="2014" name="Genome Announc.">
        <title>Draft Genome Sequences of Three Alkaliphilic Bacillus Strains, Bacillus wakoensis JCM 9140T, Bacillus akibai JCM 9157T, and Bacillus hemicellulosilyticus JCM 9152T.</title>
        <authorList>
            <person name="Yuki M."/>
            <person name="Oshima K."/>
            <person name="Suda W."/>
            <person name="Oshida Y."/>
            <person name="Kitamura K."/>
            <person name="Iida T."/>
            <person name="Hattori M."/>
            <person name="Ohkuma M."/>
        </authorList>
    </citation>
    <scope>NUCLEOTIDE SEQUENCE [LARGE SCALE GENOMIC DNA]</scope>
    <source>
        <strain evidence="2">JCM 9152</strain>
    </source>
</reference>
<evidence type="ECO:0000313" key="2">
    <source>
        <dbReference type="EMBL" id="GAE30473.1"/>
    </source>
</evidence>
<dbReference type="RefSeq" id="WP_035343141.1">
    <property type="nucleotide sequence ID" value="NZ_BAUU01000011.1"/>
</dbReference>
<sequence length="101" mass="11855">MEKGTIKHMAFFTLKHSLTDQATETFLKDGQAILSAIPVVNNFEVLRQTSPKTDFDFGFSMEFTNQEDYDTYNNHPSHVAFVEKRWKVEVERFQEIDYTIL</sequence>
<dbReference type="InterPro" id="IPR013097">
    <property type="entry name" value="Dabb"/>
</dbReference>
<dbReference type="OrthoDB" id="9808130at2"/>
<comment type="caution">
    <text evidence="2">The sequence shown here is derived from an EMBL/GenBank/DDBJ whole genome shotgun (WGS) entry which is preliminary data.</text>
</comment>